<dbReference type="PANTHER" id="PTHR43827">
    <property type="entry name" value="2,5-DIKETO-D-GLUCONIC ACID REDUCTASE"/>
    <property type="match status" value="1"/>
</dbReference>
<dbReference type="InterPro" id="IPR023210">
    <property type="entry name" value="NADP_OxRdtase_dom"/>
</dbReference>
<keyword evidence="3" id="KW-0560">Oxidoreductase</keyword>
<name>A0ABV7C7Q0_9VIBR</name>
<dbReference type="Pfam" id="PF00248">
    <property type="entry name" value="Aldo_ket_red"/>
    <property type="match status" value="1"/>
</dbReference>
<dbReference type="EMBL" id="JBHRSE010000061">
    <property type="protein sequence ID" value="MFC3024072.1"/>
    <property type="molecule type" value="Genomic_DNA"/>
</dbReference>
<dbReference type="PANTHER" id="PTHR43827:SF3">
    <property type="entry name" value="NADP-DEPENDENT OXIDOREDUCTASE DOMAIN-CONTAINING PROTEIN"/>
    <property type="match status" value="1"/>
</dbReference>
<dbReference type="PROSITE" id="PS00063">
    <property type="entry name" value="ALDOKETO_REDUCTASE_3"/>
    <property type="match status" value="1"/>
</dbReference>
<protein>
    <submittedName>
        <fullName evidence="5">Aldo/keto reductase</fullName>
    </submittedName>
</protein>
<gene>
    <name evidence="5" type="ORF">ACFODT_09550</name>
</gene>
<comment type="similarity">
    <text evidence="1">Belongs to the aldo/keto reductase family.</text>
</comment>
<dbReference type="InterPro" id="IPR036812">
    <property type="entry name" value="NAD(P)_OxRdtase_dom_sf"/>
</dbReference>
<dbReference type="SUPFAM" id="SSF51430">
    <property type="entry name" value="NAD(P)-linked oxidoreductase"/>
    <property type="match status" value="1"/>
</dbReference>
<evidence type="ECO:0000259" key="4">
    <source>
        <dbReference type="Pfam" id="PF00248"/>
    </source>
</evidence>
<evidence type="ECO:0000256" key="1">
    <source>
        <dbReference type="ARBA" id="ARBA00007905"/>
    </source>
</evidence>
<reference evidence="6" key="1">
    <citation type="journal article" date="2019" name="Int. J. Syst. Evol. Microbiol.">
        <title>The Global Catalogue of Microorganisms (GCM) 10K type strain sequencing project: providing services to taxonomists for standard genome sequencing and annotation.</title>
        <authorList>
            <consortium name="The Broad Institute Genomics Platform"/>
            <consortium name="The Broad Institute Genome Sequencing Center for Infectious Disease"/>
            <person name="Wu L."/>
            <person name="Ma J."/>
        </authorList>
    </citation>
    <scope>NUCLEOTIDE SEQUENCE [LARGE SCALE GENOMIC DNA]</scope>
    <source>
        <strain evidence="6">KCTC 62784</strain>
    </source>
</reference>
<evidence type="ECO:0000256" key="2">
    <source>
        <dbReference type="ARBA" id="ARBA00022857"/>
    </source>
</evidence>
<comment type="caution">
    <text evidence="5">The sequence shown here is derived from an EMBL/GenBank/DDBJ whole genome shotgun (WGS) entry which is preliminary data.</text>
</comment>
<dbReference type="RefSeq" id="WP_123014594.1">
    <property type="nucleotide sequence ID" value="NZ_AP024912.1"/>
</dbReference>
<dbReference type="PIRSF" id="PIRSF000097">
    <property type="entry name" value="AKR"/>
    <property type="match status" value="1"/>
</dbReference>
<dbReference type="PROSITE" id="PS00062">
    <property type="entry name" value="ALDOKETO_REDUCTASE_2"/>
    <property type="match status" value="1"/>
</dbReference>
<evidence type="ECO:0000313" key="6">
    <source>
        <dbReference type="Proteomes" id="UP001595384"/>
    </source>
</evidence>
<dbReference type="InterPro" id="IPR018170">
    <property type="entry name" value="Aldo/ket_reductase_CS"/>
</dbReference>
<dbReference type="InterPro" id="IPR020471">
    <property type="entry name" value="AKR"/>
</dbReference>
<feature type="domain" description="NADP-dependent oxidoreductase" evidence="4">
    <location>
        <begin position="18"/>
        <end position="260"/>
    </location>
</feature>
<dbReference type="PRINTS" id="PR00069">
    <property type="entry name" value="ALDKETRDTASE"/>
</dbReference>
<dbReference type="Gene3D" id="3.20.20.100">
    <property type="entry name" value="NADP-dependent oxidoreductase domain"/>
    <property type="match status" value="1"/>
</dbReference>
<dbReference type="Proteomes" id="UP001595384">
    <property type="component" value="Unassembled WGS sequence"/>
</dbReference>
<keyword evidence="6" id="KW-1185">Reference proteome</keyword>
<keyword evidence="2" id="KW-0521">NADP</keyword>
<evidence type="ECO:0000256" key="3">
    <source>
        <dbReference type="ARBA" id="ARBA00023002"/>
    </source>
</evidence>
<sequence length="274" mass="30380">MTSATRIQFHDGHSIPQLGLGVWKASNEQAALAVKEALQSGYRHIDTAAIYGNEEGVGEGIKQSGIPREEIFLTTKVWNDAQGHDAAWEAIKQSLEKLGTDYVDLLLIHWPMPNQCLYVETWQAMIEMKEQGLVKSIGVSNFNEGHLKHLVADTGVKPVINQIELHPYMQQQAMRDVHQSMGIATECWSPLAQNNALSDSVIATIAEKYGKTPAQIIIRWHIELGCVVIPKSVTPSRIRENGDVFDFSLDQNDITAIASLERGERLGPDPETFG</sequence>
<organism evidence="5 6">
    <name type="scientific">Vibrio zhugei</name>
    <dbReference type="NCBI Taxonomy" id="2479546"/>
    <lineage>
        <taxon>Bacteria</taxon>
        <taxon>Pseudomonadati</taxon>
        <taxon>Pseudomonadota</taxon>
        <taxon>Gammaproteobacteria</taxon>
        <taxon>Vibrionales</taxon>
        <taxon>Vibrionaceae</taxon>
        <taxon>Vibrio</taxon>
    </lineage>
</organism>
<evidence type="ECO:0000313" key="5">
    <source>
        <dbReference type="EMBL" id="MFC3024072.1"/>
    </source>
</evidence>
<proteinExistence type="inferred from homology"/>
<dbReference type="PROSITE" id="PS00798">
    <property type="entry name" value="ALDOKETO_REDUCTASE_1"/>
    <property type="match status" value="1"/>
</dbReference>
<accession>A0ABV7C7Q0</accession>